<evidence type="ECO:0000256" key="1">
    <source>
        <dbReference type="ARBA" id="ARBA00006484"/>
    </source>
</evidence>
<dbReference type="PANTHER" id="PTHR24321:SF14">
    <property type="entry name" value="SHORT-CHAIN TYPE DEHYDROGENASE_REDUCTASE BLR2146-RELATED"/>
    <property type="match status" value="1"/>
</dbReference>
<reference evidence="4" key="1">
    <citation type="submission" date="2016-10" db="EMBL/GenBank/DDBJ databases">
        <authorList>
            <person name="Varghese N."/>
            <person name="Submissions S."/>
        </authorList>
    </citation>
    <scope>NUCLEOTIDE SEQUENCE [LARGE SCALE GENOMIC DNA]</scope>
    <source>
        <strain evidence="4">DSM 21368</strain>
    </source>
</reference>
<dbReference type="Pfam" id="PF13561">
    <property type="entry name" value="adh_short_C2"/>
    <property type="match status" value="1"/>
</dbReference>
<dbReference type="GO" id="GO:0016491">
    <property type="term" value="F:oxidoreductase activity"/>
    <property type="evidence" value="ECO:0007669"/>
    <property type="project" value="UniProtKB-KW"/>
</dbReference>
<evidence type="ECO:0000313" key="3">
    <source>
        <dbReference type="EMBL" id="SEE19409.1"/>
    </source>
</evidence>
<keyword evidence="4" id="KW-1185">Reference proteome</keyword>
<sequence>MRFSNKVAVVTGGGAGIGRQTVNILAAEGASVVVADLDGRLAEEASQEAVRLGAPDAASIQLDIASEEANIALAELCASRFGGVDVLVNNAAARVWGPVTEATVDSWRWITEVNLIGVGLTCKHIIPLMAGRAGSVVSVSSANGITGRAGMAQYDATKAGVLALTRSMACDHADAGVRVNAILPGPTLTDFHKNRAAEAGKEIDLAVMTPHEGGPGIQRRQGRPEEIGHAIAFLASDHASYITGACLAVDGGLTALSGRLG</sequence>
<comment type="similarity">
    <text evidence="1">Belongs to the short-chain dehydrogenases/reductases (SDR) family.</text>
</comment>
<dbReference type="InterPro" id="IPR036291">
    <property type="entry name" value="NAD(P)-bd_dom_sf"/>
</dbReference>
<dbReference type="SUPFAM" id="SSF51735">
    <property type="entry name" value="NAD(P)-binding Rossmann-fold domains"/>
    <property type="match status" value="1"/>
</dbReference>
<dbReference type="Proteomes" id="UP000199220">
    <property type="component" value="Unassembled WGS sequence"/>
</dbReference>
<accession>A0A1H5GUL6</accession>
<dbReference type="STRING" id="648782.SAMN04488554_1764"/>
<dbReference type="PRINTS" id="PR00081">
    <property type="entry name" value="GDHRDH"/>
</dbReference>
<gene>
    <name evidence="3" type="ORF">SAMN04488554_1764</name>
</gene>
<dbReference type="OrthoDB" id="272646at2"/>
<keyword evidence="2" id="KW-0560">Oxidoreductase</keyword>
<dbReference type="AlphaFoldDB" id="A0A1H5GUL6"/>
<dbReference type="InterPro" id="IPR002347">
    <property type="entry name" value="SDR_fam"/>
</dbReference>
<dbReference type="EMBL" id="FNTX01000001">
    <property type="protein sequence ID" value="SEE19409.1"/>
    <property type="molecule type" value="Genomic_DNA"/>
</dbReference>
<evidence type="ECO:0000256" key="2">
    <source>
        <dbReference type="ARBA" id="ARBA00023002"/>
    </source>
</evidence>
<name>A0A1H5GUL6_9MICO</name>
<proteinExistence type="inferred from homology"/>
<dbReference type="PANTHER" id="PTHR24321">
    <property type="entry name" value="DEHYDROGENASES, SHORT CHAIN"/>
    <property type="match status" value="1"/>
</dbReference>
<dbReference type="FunFam" id="3.40.50.720:FF:000084">
    <property type="entry name" value="Short-chain dehydrogenase reductase"/>
    <property type="match status" value="1"/>
</dbReference>
<organism evidence="3 4">
    <name type="scientific">Ruania alba</name>
    <dbReference type="NCBI Taxonomy" id="648782"/>
    <lineage>
        <taxon>Bacteria</taxon>
        <taxon>Bacillati</taxon>
        <taxon>Actinomycetota</taxon>
        <taxon>Actinomycetes</taxon>
        <taxon>Micrococcales</taxon>
        <taxon>Ruaniaceae</taxon>
        <taxon>Ruania</taxon>
    </lineage>
</organism>
<protein>
    <submittedName>
        <fullName evidence="3">NAD(P)-dependent dehydrogenase, short-chain alcohol dehydrogenase family</fullName>
    </submittedName>
</protein>
<evidence type="ECO:0000313" key="4">
    <source>
        <dbReference type="Proteomes" id="UP000199220"/>
    </source>
</evidence>
<dbReference type="PRINTS" id="PR00080">
    <property type="entry name" value="SDRFAMILY"/>
</dbReference>
<dbReference type="Gene3D" id="3.40.50.720">
    <property type="entry name" value="NAD(P)-binding Rossmann-like Domain"/>
    <property type="match status" value="1"/>
</dbReference>
<dbReference type="CDD" id="cd05233">
    <property type="entry name" value="SDR_c"/>
    <property type="match status" value="1"/>
</dbReference>
<dbReference type="RefSeq" id="WP_089772575.1">
    <property type="nucleotide sequence ID" value="NZ_FNTX01000001.1"/>
</dbReference>